<proteinExistence type="predicted"/>
<dbReference type="EMBL" id="AF134792">
    <property type="protein sequence ID" value="AAF24154.1"/>
    <property type="molecule type" value="Genomic_RNA"/>
</dbReference>
<evidence type="ECO:0000313" key="1">
    <source>
        <dbReference type="EMBL" id="AAF24154.1"/>
    </source>
</evidence>
<organismHost>
    <name type="scientific">Capra hircus</name>
    <name type="common">Goat</name>
    <dbReference type="NCBI Taxonomy" id="9925"/>
</organismHost>
<organismHost>
    <name type="scientific">Homo sapiens</name>
    <name type="common">Human</name>
    <dbReference type="NCBI Taxonomy" id="9606"/>
</organismHost>
<gene>
    <name evidence="1" type="primary">L</name>
</gene>
<accession>Q9Q9W1</accession>
<feature type="non-terminal residue" evidence="1">
    <location>
        <position position="43"/>
    </location>
</feature>
<organismHost>
    <name type="scientific">Phlebotomus papatasi</name>
    <name type="common">Sandfly</name>
    <dbReference type="NCBI Taxonomy" id="29031"/>
</organismHost>
<organismHost>
    <name type="scientific">Aedes</name>
    <dbReference type="NCBI Taxonomy" id="7158"/>
</organismHost>
<organismHost>
    <name type="scientific">Bos taurus x Bison bison</name>
    <name type="common">beefalo</name>
    <dbReference type="NCBI Taxonomy" id="297284"/>
</organismHost>
<name>Q9Q9W1_RVFV</name>
<organismHost>
    <name type="scientific">Camelus bactrianus</name>
    <name type="common">Bactrian camel</name>
    <dbReference type="NCBI Taxonomy" id="9837"/>
</organismHost>
<organismHost>
    <name type="scientific">Ovis aries</name>
    <name type="common">Sheep</name>
    <dbReference type="NCBI Taxonomy" id="9940"/>
</organismHost>
<feature type="non-terminal residue" evidence="1">
    <location>
        <position position="1"/>
    </location>
</feature>
<organism evidence="1">
    <name type="scientific">Rift valley fever virus</name>
    <name type="common">RVFV</name>
    <dbReference type="NCBI Taxonomy" id="11588"/>
    <lineage>
        <taxon>Viruses</taxon>
        <taxon>Riboviria</taxon>
        <taxon>Orthornavirae</taxon>
        <taxon>Negarnaviricota</taxon>
        <taxon>Polyploviricotina</taxon>
        <taxon>Bunyaviricetes</taxon>
        <taxon>Hareavirales</taxon>
        <taxon>Phenuiviridae</taxon>
        <taxon>Phlebovirus</taxon>
        <taxon>Phlebovirus riftense</taxon>
    </lineage>
</organism>
<protein>
    <submittedName>
        <fullName evidence="1">Polymerase</fullName>
    </submittedName>
</protein>
<organismHost>
    <name type="scientific">Bos taurus</name>
    <name type="common">Bovine</name>
    <dbReference type="NCBI Taxonomy" id="9913"/>
</organismHost>
<reference evidence="1" key="1">
    <citation type="journal article" date="1999" name="J. Virol.">
        <title>Genetic reassortment of Rift Valley fever virus in nature.</title>
        <authorList>
            <person name="Sall A.A."/>
            <person name="Zanotto P.M."/>
            <person name="Sene O.K."/>
            <person name="Zeller H.G."/>
            <person name="Digoutte J.P."/>
            <person name="Thiongane Y."/>
            <person name="Bouloy M."/>
        </authorList>
    </citation>
    <scope>NUCLEOTIDE SEQUENCE</scope>
    <source>
        <strain evidence="1">An K 6087</strain>
    </source>
</reference>
<sequence>SIACNKGEIDIIPSVNIRDATQTRVTIFDEQKTLRTSPEKLVS</sequence>